<dbReference type="Proteomes" id="UP000549394">
    <property type="component" value="Unassembled WGS sequence"/>
</dbReference>
<dbReference type="AlphaFoldDB" id="A0A7I8W412"/>
<sequence length="532" mass="61229">MKSYFEESNISWAKDLCYGLKLIEELKSKGGIENFDKIRTISNDLERYLSIEICKRIMRKDLREPLFVLALPKVLEKCLKSIENKITDRLISHIECDLLNFILTSGFCSTVSIKGVGEALQRIKHLENRLSVVQSKDLLNEVGQCLSELHGVRLSISSFQFEKIEERFEQIDVRLKDLERDVFQQIFASFHGYMEEFAQFNNNFDMSFLLEHIVHPATRRWLVDIVGKWMSTEKQLLVIAGKQGTGKSAICSALANLVPHYCLAIHKVKEGDSLPNSIILSFSQQLALGLSEFRKNCERRSPSGNWRTDFELLLKEPLQRSFGHSKQPKIVVVIDSPESADKGKWPELKEFIKKFVDELPPCLGLVLTVRSRYSSEFVPNFKDEMDILRLHDKLFLPKHLNDVEIYIAAVVGALLAGEHERETPSHACSDEMTVQKTVDELLKMSAGRFDYAKEMMTALVSEMQRTGQFLSSVKKASTPLRRREDLQMRLTDFASPFRSYRDHNRHDPANMNQPIQLLQKSRVALVRRLFDN</sequence>
<dbReference type="OrthoDB" id="5987069at2759"/>
<dbReference type="InterPro" id="IPR056884">
    <property type="entry name" value="NPHP3-like_N"/>
</dbReference>
<comment type="caution">
    <text evidence="3">The sequence shown here is derived from an EMBL/GenBank/DDBJ whole genome shotgun (WGS) entry which is preliminary data.</text>
</comment>
<organism evidence="3 4">
    <name type="scientific">Dimorphilus gyrociliatus</name>
    <dbReference type="NCBI Taxonomy" id="2664684"/>
    <lineage>
        <taxon>Eukaryota</taxon>
        <taxon>Metazoa</taxon>
        <taxon>Spiralia</taxon>
        <taxon>Lophotrochozoa</taxon>
        <taxon>Annelida</taxon>
        <taxon>Polychaeta</taxon>
        <taxon>Polychaeta incertae sedis</taxon>
        <taxon>Dinophilidae</taxon>
        <taxon>Dimorphilus</taxon>
    </lineage>
</organism>
<reference evidence="3 4" key="1">
    <citation type="submission" date="2020-08" db="EMBL/GenBank/DDBJ databases">
        <authorList>
            <person name="Hejnol A."/>
        </authorList>
    </citation>
    <scope>NUCLEOTIDE SEQUENCE [LARGE SCALE GENOMIC DNA]</scope>
</reference>
<evidence type="ECO:0000313" key="4">
    <source>
        <dbReference type="Proteomes" id="UP000549394"/>
    </source>
</evidence>
<protein>
    <submittedName>
        <fullName evidence="3">DgyrCDS10835</fullName>
    </submittedName>
</protein>
<keyword evidence="4" id="KW-1185">Reference proteome</keyword>
<evidence type="ECO:0000259" key="2">
    <source>
        <dbReference type="Pfam" id="PF24883"/>
    </source>
</evidence>
<evidence type="ECO:0000256" key="1">
    <source>
        <dbReference type="ARBA" id="ARBA00022737"/>
    </source>
</evidence>
<gene>
    <name evidence="3" type="ORF">DGYR_LOCUS10223</name>
</gene>
<dbReference type="InterPro" id="IPR027417">
    <property type="entry name" value="P-loop_NTPase"/>
</dbReference>
<dbReference type="Pfam" id="PF24883">
    <property type="entry name" value="NPHP3_N"/>
    <property type="match status" value="1"/>
</dbReference>
<dbReference type="EMBL" id="CAJFCJ010000017">
    <property type="protein sequence ID" value="CAD5122407.1"/>
    <property type="molecule type" value="Genomic_DNA"/>
</dbReference>
<name>A0A7I8W412_9ANNE</name>
<feature type="domain" description="Nephrocystin 3-like N-terminal" evidence="2">
    <location>
        <begin position="219"/>
        <end position="368"/>
    </location>
</feature>
<keyword evidence="1" id="KW-0677">Repeat</keyword>
<proteinExistence type="predicted"/>
<evidence type="ECO:0000313" key="3">
    <source>
        <dbReference type="EMBL" id="CAD5122407.1"/>
    </source>
</evidence>
<dbReference type="SUPFAM" id="SSF52540">
    <property type="entry name" value="P-loop containing nucleoside triphosphate hydrolases"/>
    <property type="match status" value="1"/>
</dbReference>
<accession>A0A7I8W412</accession>